<feature type="compositionally biased region" description="Basic and acidic residues" evidence="2">
    <location>
        <begin position="229"/>
        <end position="238"/>
    </location>
</feature>
<protein>
    <recommendedName>
        <fullName evidence="3">Glabrous enhancer-binding protein-like DBD domain-containing protein</fullName>
    </recommendedName>
</protein>
<dbReference type="InParanoid" id="A0A7J7C2N4"/>
<evidence type="ECO:0000256" key="1">
    <source>
        <dbReference type="ARBA" id="ARBA00010820"/>
    </source>
</evidence>
<feature type="compositionally biased region" description="Polar residues" evidence="2">
    <location>
        <begin position="83"/>
        <end position="111"/>
    </location>
</feature>
<dbReference type="AlphaFoldDB" id="A0A7J7C2N4"/>
<gene>
    <name evidence="4" type="ORF">HS088_TW21G00508</name>
</gene>
<organism evidence="4 5">
    <name type="scientific">Tripterygium wilfordii</name>
    <name type="common">Thunder God vine</name>
    <dbReference type="NCBI Taxonomy" id="458696"/>
    <lineage>
        <taxon>Eukaryota</taxon>
        <taxon>Viridiplantae</taxon>
        <taxon>Streptophyta</taxon>
        <taxon>Embryophyta</taxon>
        <taxon>Tracheophyta</taxon>
        <taxon>Spermatophyta</taxon>
        <taxon>Magnoliopsida</taxon>
        <taxon>eudicotyledons</taxon>
        <taxon>Gunneridae</taxon>
        <taxon>Pentapetalae</taxon>
        <taxon>rosids</taxon>
        <taxon>fabids</taxon>
        <taxon>Celastrales</taxon>
        <taxon>Celastraceae</taxon>
        <taxon>Tripterygium</taxon>
    </lineage>
</organism>
<keyword evidence="5" id="KW-1185">Reference proteome</keyword>
<feature type="compositionally biased region" description="Basic and acidic residues" evidence="2">
    <location>
        <begin position="63"/>
        <end position="75"/>
    </location>
</feature>
<accession>A0A7J7C2N4</accession>
<feature type="region of interest" description="Disordered" evidence="2">
    <location>
        <begin position="1"/>
        <end position="119"/>
    </location>
</feature>
<feature type="region of interest" description="Disordered" evidence="2">
    <location>
        <begin position="222"/>
        <end position="249"/>
    </location>
</feature>
<dbReference type="EMBL" id="JAAARO010000021">
    <property type="protein sequence ID" value="KAF5728361.1"/>
    <property type="molecule type" value="Genomic_DNA"/>
</dbReference>
<evidence type="ECO:0000313" key="4">
    <source>
        <dbReference type="EMBL" id="KAF5728361.1"/>
    </source>
</evidence>
<name>A0A7J7C2N4_TRIWF</name>
<sequence>MSGQEAAETEDDYQENEKKKKEDQKARNDQADPVAVTLLSDVPKLNSFSRRRDADDDSQENVGNKEENQKPRNPVEDFETPLEKTSSQLSTTSAPLSITNSGTTLKNQNPPRQEPEDSYTRRLLSDVETQIGFFKGAIFYKEKNKKYPFLDSKSMKEFIADWLQVGVSDTDLMKVVKQLKFQYEKRLVEIKGKLDCLDSDKDRAFDWAHKIWGNPKKPTISSVYEEDERSTKRLKDDHYGDDDQGAMKKMKKNPESTFTFNTQISILNRILDYQRVVGRYPFADHADMINLSTNWVPLKVPVETLIHWACKWMFQYKEIKQRAVNSFNSAEEQEFYELAHQIWGSI</sequence>
<feature type="domain" description="Glabrous enhancer-binding protein-like DBD" evidence="3">
    <location>
        <begin position="130"/>
        <end position="213"/>
    </location>
</feature>
<comment type="similarity">
    <text evidence="1">Belongs to the GeBP family.</text>
</comment>
<evidence type="ECO:0000313" key="5">
    <source>
        <dbReference type="Proteomes" id="UP000593562"/>
    </source>
</evidence>
<reference evidence="4 5" key="1">
    <citation type="journal article" date="2020" name="Nat. Commun.">
        <title>Genome of Tripterygium wilfordii and identification of cytochrome P450 involved in triptolide biosynthesis.</title>
        <authorList>
            <person name="Tu L."/>
            <person name="Su P."/>
            <person name="Zhang Z."/>
            <person name="Gao L."/>
            <person name="Wang J."/>
            <person name="Hu T."/>
            <person name="Zhou J."/>
            <person name="Zhang Y."/>
            <person name="Zhao Y."/>
            <person name="Liu Y."/>
            <person name="Song Y."/>
            <person name="Tong Y."/>
            <person name="Lu Y."/>
            <person name="Yang J."/>
            <person name="Xu C."/>
            <person name="Jia M."/>
            <person name="Peters R.J."/>
            <person name="Huang L."/>
            <person name="Gao W."/>
        </authorList>
    </citation>
    <scope>NUCLEOTIDE SEQUENCE [LARGE SCALE GENOMIC DNA]</scope>
    <source>
        <strain evidence="5">cv. XIE 37</strain>
        <tissue evidence="4">Leaf</tissue>
    </source>
</reference>
<comment type="caution">
    <text evidence="4">The sequence shown here is derived from an EMBL/GenBank/DDBJ whole genome shotgun (WGS) entry which is preliminary data.</text>
</comment>
<evidence type="ECO:0000256" key="2">
    <source>
        <dbReference type="SAM" id="MobiDB-lite"/>
    </source>
</evidence>
<proteinExistence type="inferred from homology"/>
<feature type="compositionally biased region" description="Basic and acidic residues" evidence="2">
    <location>
        <begin position="15"/>
        <end position="30"/>
    </location>
</feature>
<evidence type="ECO:0000259" key="3">
    <source>
        <dbReference type="Pfam" id="PF04504"/>
    </source>
</evidence>
<dbReference type="Pfam" id="PF04504">
    <property type="entry name" value="GeBP-like_DBD"/>
    <property type="match status" value="1"/>
</dbReference>
<dbReference type="InterPro" id="IPR053932">
    <property type="entry name" value="GeBP-like_DBD"/>
</dbReference>
<dbReference type="Proteomes" id="UP000593562">
    <property type="component" value="Unassembled WGS sequence"/>
</dbReference>